<feature type="domain" description="M23ase beta-sheet core" evidence="3">
    <location>
        <begin position="186"/>
        <end position="280"/>
    </location>
</feature>
<dbReference type="RefSeq" id="WP_377102514.1">
    <property type="nucleotide sequence ID" value="NZ_JBHTHU010000022.1"/>
</dbReference>
<dbReference type="PANTHER" id="PTHR21666">
    <property type="entry name" value="PEPTIDASE-RELATED"/>
    <property type="match status" value="1"/>
</dbReference>
<dbReference type="EC" id="3.4.24.-" evidence="4"/>
<gene>
    <name evidence="4" type="ORF">ACFQZS_18570</name>
</gene>
<accession>A0ABW2Z0Z6</accession>
<reference evidence="5" key="1">
    <citation type="journal article" date="2019" name="Int. J. Syst. Evol. Microbiol.">
        <title>The Global Catalogue of Microorganisms (GCM) 10K type strain sequencing project: providing services to taxonomists for standard genome sequencing and annotation.</title>
        <authorList>
            <consortium name="The Broad Institute Genomics Platform"/>
            <consortium name="The Broad Institute Genome Sequencing Center for Infectious Disease"/>
            <person name="Wu L."/>
            <person name="Ma J."/>
        </authorList>
    </citation>
    <scope>NUCLEOTIDE SEQUENCE [LARGE SCALE GENOMIC DNA]</scope>
    <source>
        <strain evidence="5">CCUG 63418</strain>
    </source>
</reference>
<dbReference type="InterPro" id="IPR050570">
    <property type="entry name" value="Cell_wall_metabolism_enzyme"/>
</dbReference>
<name>A0ABW2Z0Z6_9SPHI</name>
<keyword evidence="2" id="KW-0472">Membrane</keyword>
<keyword evidence="5" id="KW-1185">Reference proteome</keyword>
<sequence>MKKLDPKDVSTVIILNKSDAATKTLQVKTKHIHRLKFYALGLFSVLALLVLTIVVQRQNNTRHELERQQLLSQIKSLKGQIPESLRRAGEEHQAQSYIQAIEGKLKKINDYLKKRGLKGFSTPSVGGAGNADADLSDKEVYMAYDSYLNSVVTAVAFTPMGYPRISSLTSRFGYRSDPFSSAKAEYHPGIDFKGNYGDAVKCTANGQIVSAGWSGGYGNCVRVKHNNGFETVYGHLSRITVKVGQKVHVGDKVGQVGSTGRSTGAHLHYEVRQNGRPVNPTKFLTLNN</sequence>
<evidence type="ECO:0000313" key="4">
    <source>
        <dbReference type="EMBL" id="MFD0752164.1"/>
    </source>
</evidence>
<evidence type="ECO:0000313" key="5">
    <source>
        <dbReference type="Proteomes" id="UP001596958"/>
    </source>
</evidence>
<keyword evidence="2" id="KW-0812">Transmembrane</keyword>
<dbReference type="SUPFAM" id="SSF51261">
    <property type="entry name" value="Duplicated hybrid motif"/>
    <property type="match status" value="1"/>
</dbReference>
<dbReference type="Gene3D" id="2.70.70.10">
    <property type="entry name" value="Glucose Permease (Domain IIA)"/>
    <property type="match status" value="1"/>
</dbReference>
<dbReference type="Proteomes" id="UP001596958">
    <property type="component" value="Unassembled WGS sequence"/>
</dbReference>
<evidence type="ECO:0000259" key="3">
    <source>
        <dbReference type="Pfam" id="PF01551"/>
    </source>
</evidence>
<dbReference type="InterPro" id="IPR011055">
    <property type="entry name" value="Dup_hybrid_motif"/>
</dbReference>
<dbReference type="Pfam" id="PF01551">
    <property type="entry name" value="Peptidase_M23"/>
    <property type="match status" value="1"/>
</dbReference>
<feature type="transmembrane region" description="Helical" evidence="2">
    <location>
        <begin position="37"/>
        <end position="55"/>
    </location>
</feature>
<dbReference type="InterPro" id="IPR016047">
    <property type="entry name" value="M23ase_b-sheet_dom"/>
</dbReference>
<comment type="caution">
    <text evidence="4">The sequence shown here is derived from an EMBL/GenBank/DDBJ whole genome shotgun (WGS) entry which is preliminary data.</text>
</comment>
<dbReference type="PANTHER" id="PTHR21666:SF289">
    <property type="entry name" value="L-ALA--D-GLU ENDOPEPTIDASE"/>
    <property type="match status" value="1"/>
</dbReference>
<dbReference type="GO" id="GO:0016787">
    <property type="term" value="F:hydrolase activity"/>
    <property type="evidence" value="ECO:0007669"/>
    <property type="project" value="UniProtKB-KW"/>
</dbReference>
<keyword evidence="4" id="KW-0378">Hydrolase</keyword>
<keyword evidence="2" id="KW-1133">Transmembrane helix</keyword>
<evidence type="ECO:0000256" key="2">
    <source>
        <dbReference type="SAM" id="Phobius"/>
    </source>
</evidence>
<evidence type="ECO:0000256" key="1">
    <source>
        <dbReference type="ARBA" id="ARBA00022729"/>
    </source>
</evidence>
<dbReference type="EMBL" id="JBHTHU010000022">
    <property type="protein sequence ID" value="MFD0752164.1"/>
    <property type="molecule type" value="Genomic_DNA"/>
</dbReference>
<organism evidence="4 5">
    <name type="scientific">Mucilaginibacter calamicampi</name>
    <dbReference type="NCBI Taxonomy" id="1302352"/>
    <lineage>
        <taxon>Bacteria</taxon>
        <taxon>Pseudomonadati</taxon>
        <taxon>Bacteroidota</taxon>
        <taxon>Sphingobacteriia</taxon>
        <taxon>Sphingobacteriales</taxon>
        <taxon>Sphingobacteriaceae</taxon>
        <taxon>Mucilaginibacter</taxon>
    </lineage>
</organism>
<keyword evidence="1" id="KW-0732">Signal</keyword>
<proteinExistence type="predicted"/>
<protein>
    <submittedName>
        <fullName evidence="4">M23 family metallopeptidase</fullName>
        <ecNumber evidence="4">3.4.24.-</ecNumber>
    </submittedName>
</protein>
<dbReference type="CDD" id="cd12797">
    <property type="entry name" value="M23_peptidase"/>
    <property type="match status" value="1"/>
</dbReference>